<dbReference type="EMBL" id="FUWG01000009">
    <property type="protein sequence ID" value="SJZ46477.1"/>
    <property type="molecule type" value="Genomic_DNA"/>
</dbReference>
<dbReference type="PANTHER" id="PTHR47505:SF1">
    <property type="entry name" value="DNA UTILIZATION PROTEIN YHGH"/>
    <property type="match status" value="1"/>
</dbReference>
<dbReference type="InterPro" id="IPR051910">
    <property type="entry name" value="ComF/GntX_DNA_util-trans"/>
</dbReference>
<reference evidence="2 3" key="1">
    <citation type="submission" date="2017-02" db="EMBL/GenBank/DDBJ databases">
        <authorList>
            <person name="Peterson S.W."/>
        </authorList>
    </citation>
    <scope>NUCLEOTIDE SEQUENCE [LARGE SCALE GENOMIC DNA]</scope>
    <source>
        <strain evidence="2 3">ATCC BAA-908</strain>
    </source>
</reference>
<protein>
    <submittedName>
        <fullName evidence="2">ComF family protein</fullName>
    </submittedName>
</protein>
<accession>A0A1T4KVY6</accession>
<evidence type="ECO:0000313" key="2">
    <source>
        <dbReference type="EMBL" id="SJZ46477.1"/>
    </source>
</evidence>
<name>A0A1T4KVY6_TREPO</name>
<dbReference type="CDD" id="cd06223">
    <property type="entry name" value="PRTases_typeI"/>
    <property type="match status" value="1"/>
</dbReference>
<dbReference type="Proteomes" id="UP000190423">
    <property type="component" value="Unassembled WGS sequence"/>
</dbReference>
<dbReference type="AlphaFoldDB" id="A0A1T4KVY6"/>
<dbReference type="RefSeq" id="WP_143593251.1">
    <property type="nucleotide sequence ID" value="NZ_FUWG01000009.1"/>
</dbReference>
<proteinExistence type="inferred from homology"/>
<keyword evidence="3" id="KW-1185">Reference proteome</keyword>
<sequence>MKKYIFVLWQQLIYILRLVAAILGNGQNCAVCEASCRVVPVCEKCEKTYFSVRTISFGICRVCGKRLVSENEICTECRKSSVLQHTDGVFPLFSYRLWNIDLLCRWKMQEERQLSPFFAGKLASRLRELSNYFPDFAVIPVPPRPGKIRREGWDQVQELSEFLEYEYGFTVLRILERRSVTEQKTLARTGRIETVGKSYCMKDGIFSVPDTVCLLDDVITTGATVESCASVLKSAGAKNVLAVSLFTVDS</sequence>
<dbReference type="SUPFAM" id="SSF53271">
    <property type="entry name" value="PRTase-like"/>
    <property type="match status" value="1"/>
</dbReference>
<comment type="similarity">
    <text evidence="1">Belongs to the ComF/GntX family.</text>
</comment>
<dbReference type="InterPro" id="IPR000836">
    <property type="entry name" value="PRTase_dom"/>
</dbReference>
<dbReference type="OrthoDB" id="9779910at2"/>
<dbReference type="PANTHER" id="PTHR47505">
    <property type="entry name" value="DNA UTILIZATION PROTEIN YHGH"/>
    <property type="match status" value="1"/>
</dbReference>
<dbReference type="STRING" id="261392.SAMN02745149_01341"/>
<gene>
    <name evidence="2" type="ORF">SAMN02745149_01341</name>
</gene>
<evidence type="ECO:0000313" key="3">
    <source>
        <dbReference type="Proteomes" id="UP000190423"/>
    </source>
</evidence>
<dbReference type="InterPro" id="IPR029057">
    <property type="entry name" value="PRTase-like"/>
</dbReference>
<dbReference type="Gene3D" id="3.40.50.2020">
    <property type="match status" value="1"/>
</dbReference>
<evidence type="ECO:0000256" key="1">
    <source>
        <dbReference type="ARBA" id="ARBA00008007"/>
    </source>
</evidence>
<organism evidence="2 3">
    <name type="scientific">Treponema porcinum</name>
    <dbReference type="NCBI Taxonomy" id="261392"/>
    <lineage>
        <taxon>Bacteria</taxon>
        <taxon>Pseudomonadati</taxon>
        <taxon>Spirochaetota</taxon>
        <taxon>Spirochaetia</taxon>
        <taxon>Spirochaetales</taxon>
        <taxon>Treponemataceae</taxon>
        <taxon>Treponema</taxon>
    </lineage>
</organism>
<dbReference type="GeneID" id="78316638"/>